<dbReference type="Proteomes" id="UP000271098">
    <property type="component" value="Unassembled WGS sequence"/>
</dbReference>
<reference evidence="2 3" key="2">
    <citation type="submission" date="2018-11" db="EMBL/GenBank/DDBJ databases">
        <authorList>
            <consortium name="Pathogen Informatics"/>
        </authorList>
    </citation>
    <scope>NUCLEOTIDE SEQUENCE [LARGE SCALE GENOMIC DNA]</scope>
</reference>
<sequence>MSRLKRLRALEISGSAKSAGSDSDSSSSSEASVPSQAIQDSTVQVSLPVP</sequence>
<proteinExistence type="predicted"/>
<evidence type="ECO:0000313" key="3">
    <source>
        <dbReference type="Proteomes" id="UP000271098"/>
    </source>
</evidence>
<feature type="compositionally biased region" description="Polar residues" evidence="1">
    <location>
        <begin position="33"/>
        <end position="50"/>
    </location>
</feature>
<dbReference type="WBParaSite" id="GPUH_0002714301-mRNA-1">
    <property type="protein sequence ID" value="GPUH_0002714301-mRNA-1"/>
    <property type="gene ID" value="GPUH_0002714301"/>
</dbReference>
<accession>A0A183F1M2</accession>
<evidence type="ECO:0000313" key="2">
    <source>
        <dbReference type="EMBL" id="VDN49982.1"/>
    </source>
</evidence>
<keyword evidence="3" id="KW-1185">Reference proteome</keyword>
<evidence type="ECO:0000256" key="1">
    <source>
        <dbReference type="SAM" id="MobiDB-lite"/>
    </source>
</evidence>
<dbReference type="AlphaFoldDB" id="A0A183F1M2"/>
<dbReference type="EMBL" id="UYRT01119360">
    <property type="protein sequence ID" value="VDN49982.1"/>
    <property type="molecule type" value="Genomic_DNA"/>
</dbReference>
<reference evidence="4" key="1">
    <citation type="submission" date="2016-06" db="UniProtKB">
        <authorList>
            <consortium name="WormBaseParasite"/>
        </authorList>
    </citation>
    <scope>IDENTIFICATION</scope>
</reference>
<evidence type="ECO:0000313" key="4">
    <source>
        <dbReference type="WBParaSite" id="GPUH_0002714301-mRNA-1"/>
    </source>
</evidence>
<feature type="compositionally biased region" description="Low complexity" evidence="1">
    <location>
        <begin position="13"/>
        <end position="32"/>
    </location>
</feature>
<gene>
    <name evidence="2" type="ORF">GPUH_LOCUS27113</name>
</gene>
<organism evidence="4">
    <name type="scientific">Gongylonema pulchrum</name>
    <dbReference type="NCBI Taxonomy" id="637853"/>
    <lineage>
        <taxon>Eukaryota</taxon>
        <taxon>Metazoa</taxon>
        <taxon>Ecdysozoa</taxon>
        <taxon>Nematoda</taxon>
        <taxon>Chromadorea</taxon>
        <taxon>Rhabditida</taxon>
        <taxon>Spirurina</taxon>
        <taxon>Spiruromorpha</taxon>
        <taxon>Spiruroidea</taxon>
        <taxon>Gongylonematidae</taxon>
        <taxon>Gongylonema</taxon>
    </lineage>
</organism>
<feature type="region of interest" description="Disordered" evidence="1">
    <location>
        <begin position="1"/>
        <end position="50"/>
    </location>
</feature>
<name>A0A183F1M2_9BILA</name>
<protein>
    <submittedName>
        <fullName evidence="4">KID domain-containing protein</fullName>
    </submittedName>
</protein>